<dbReference type="GO" id="GO:0008270">
    <property type="term" value="F:zinc ion binding"/>
    <property type="evidence" value="ECO:0007669"/>
    <property type="project" value="UniProtKB-UniRule"/>
</dbReference>
<feature type="compositionally biased region" description="Basic residues" evidence="9">
    <location>
        <begin position="799"/>
        <end position="808"/>
    </location>
</feature>
<dbReference type="SUPFAM" id="SSF57716">
    <property type="entry name" value="Glucocorticoid receptor-like (DNA-binding domain)"/>
    <property type="match status" value="2"/>
</dbReference>
<feature type="domain" description="C2H2-type" evidence="11">
    <location>
        <begin position="424"/>
        <end position="451"/>
    </location>
</feature>
<dbReference type="InterPro" id="IPR036236">
    <property type="entry name" value="Znf_C2H2_sf"/>
</dbReference>
<evidence type="ECO:0000256" key="1">
    <source>
        <dbReference type="ARBA" id="ARBA00022723"/>
    </source>
</evidence>
<dbReference type="InterPro" id="IPR006612">
    <property type="entry name" value="THAP_Znf"/>
</dbReference>
<dbReference type="PROSITE" id="PS50950">
    <property type="entry name" value="ZF_THAP"/>
    <property type="match status" value="1"/>
</dbReference>
<feature type="domain" description="ZAD" evidence="13">
    <location>
        <begin position="138"/>
        <end position="209"/>
    </location>
</feature>
<dbReference type="SMART" id="SM00692">
    <property type="entry name" value="DM3"/>
    <property type="match status" value="1"/>
</dbReference>
<feature type="compositionally biased region" description="Polar residues" evidence="9">
    <location>
        <begin position="809"/>
        <end position="821"/>
    </location>
</feature>
<dbReference type="RefSeq" id="XP_031764849.2">
    <property type="nucleotide sequence ID" value="XM_031908989.2"/>
</dbReference>
<feature type="region of interest" description="Disordered" evidence="9">
    <location>
        <begin position="799"/>
        <end position="821"/>
    </location>
</feature>
<keyword evidence="10" id="KW-0472">Membrane</keyword>
<proteinExistence type="predicted"/>
<organism evidence="14 15">
    <name type="scientific">Galleria mellonella</name>
    <name type="common">Greater wax moth</name>
    <dbReference type="NCBI Taxonomy" id="7137"/>
    <lineage>
        <taxon>Eukaryota</taxon>
        <taxon>Metazoa</taxon>
        <taxon>Ecdysozoa</taxon>
        <taxon>Arthropoda</taxon>
        <taxon>Hexapoda</taxon>
        <taxon>Insecta</taxon>
        <taxon>Pterygota</taxon>
        <taxon>Neoptera</taxon>
        <taxon>Endopterygota</taxon>
        <taxon>Lepidoptera</taxon>
        <taxon>Glossata</taxon>
        <taxon>Ditrysia</taxon>
        <taxon>Pyraloidea</taxon>
        <taxon>Pyralidae</taxon>
        <taxon>Galleriinae</taxon>
        <taxon>Galleria</taxon>
    </lineage>
</organism>
<dbReference type="SMART" id="SM00980">
    <property type="entry name" value="THAP"/>
    <property type="match status" value="1"/>
</dbReference>
<feature type="binding site" evidence="8">
    <location>
        <position position="182"/>
    </location>
    <ligand>
        <name>Zn(2+)</name>
        <dbReference type="ChEBI" id="CHEBI:29105"/>
    </ligand>
</feature>
<feature type="binding site" evidence="8">
    <location>
        <position position="143"/>
    </location>
    <ligand>
        <name>Zn(2+)</name>
        <dbReference type="ChEBI" id="CHEBI:29105"/>
    </ligand>
</feature>
<dbReference type="SMART" id="SM00868">
    <property type="entry name" value="zf-AD"/>
    <property type="match status" value="1"/>
</dbReference>
<dbReference type="InterPro" id="IPR013087">
    <property type="entry name" value="Znf_C2H2_type"/>
</dbReference>
<dbReference type="PANTHER" id="PTHR24379">
    <property type="entry name" value="KRAB AND ZINC FINGER DOMAIN-CONTAINING"/>
    <property type="match status" value="1"/>
</dbReference>
<evidence type="ECO:0000256" key="5">
    <source>
        <dbReference type="ARBA" id="ARBA00023125"/>
    </source>
</evidence>
<feature type="domain" description="C2H2-type" evidence="11">
    <location>
        <begin position="772"/>
        <end position="795"/>
    </location>
</feature>
<dbReference type="InterPro" id="IPR038441">
    <property type="entry name" value="THAP_Znf_sf"/>
</dbReference>
<dbReference type="KEGG" id="gmw:113516243"/>
<dbReference type="SUPFAM" id="SSF57667">
    <property type="entry name" value="beta-beta-alpha zinc fingers"/>
    <property type="match status" value="4"/>
</dbReference>
<dbReference type="PROSITE" id="PS51915">
    <property type="entry name" value="ZAD"/>
    <property type="match status" value="1"/>
</dbReference>
<reference evidence="15" key="1">
    <citation type="submission" date="2025-08" db="UniProtKB">
        <authorList>
            <consortium name="RefSeq"/>
        </authorList>
    </citation>
    <scope>IDENTIFICATION</scope>
    <source>
        <tissue evidence="15">Whole larvae</tissue>
    </source>
</reference>
<dbReference type="SMART" id="SM00355">
    <property type="entry name" value="ZnF_C2H2"/>
    <property type="match status" value="12"/>
</dbReference>
<evidence type="ECO:0000313" key="15">
    <source>
        <dbReference type="RefSeq" id="XP_031764849.2"/>
    </source>
</evidence>
<keyword evidence="5 7" id="KW-0238">DNA-binding</keyword>
<evidence type="ECO:0000256" key="3">
    <source>
        <dbReference type="ARBA" id="ARBA00022771"/>
    </source>
</evidence>
<gene>
    <name evidence="15" type="primary">LOC113516243</name>
</gene>
<dbReference type="GeneID" id="113516243"/>
<evidence type="ECO:0000256" key="4">
    <source>
        <dbReference type="ARBA" id="ARBA00022833"/>
    </source>
</evidence>
<dbReference type="Gene3D" id="6.20.210.20">
    <property type="entry name" value="THAP domain"/>
    <property type="match status" value="1"/>
</dbReference>
<name>A0A6J3C1P3_GALME</name>
<dbReference type="PROSITE" id="PS00028">
    <property type="entry name" value="ZINC_FINGER_C2H2_1"/>
    <property type="match status" value="7"/>
</dbReference>
<keyword evidence="2" id="KW-0677">Repeat</keyword>
<dbReference type="PROSITE" id="PS50157">
    <property type="entry name" value="ZINC_FINGER_C2H2_2"/>
    <property type="match status" value="8"/>
</dbReference>
<evidence type="ECO:0000256" key="2">
    <source>
        <dbReference type="ARBA" id="ARBA00022737"/>
    </source>
</evidence>
<feature type="domain" description="C2H2-type" evidence="11">
    <location>
        <begin position="744"/>
        <end position="771"/>
    </location>
</feature>
<feature type="domain" description="C2H2-type" evidence="11">
    <location>
        <begin position="716"/>
        <end position="743"/>
    </location>
</feature>
<dbReference type="Pfam" id="PF00096">
    <property type="entry name" value="zf-C2H2"/>
    <property type="match status" value="3"/>
</dbReference>
<dbReference type="FunCoup" id="A0A6J3C1P3">
    <property type="interactions" value="359"/>
</dbReference>
<feature type="domain" description="C2H2-type" evidence="11">
    <location>
        <begin position="689"/>
        <end position="716"/>
    </location>
</feature>
<evidence type="ECO:0000313" key="14">
    <source>
        <dbReference type="Proteomes" id="UP001652740"/>
    </source>
</evidence>
<keyword evidence="1 8" id="KW-0479">Metal-binding</keyword>
<feature type="binding site" evidence="8">
    <location>
        <position position="185"/>
    </location>
    <ligand>
        <name>Zn(2+)</name>
        <dbReference type="ChEBI" id="CHEBI:29105"/>
    </ligand>
</feature>
<keyword evidence="4 8" id="KW-0862">Zinc</keyword>
<sequence length="821" mass="94026">MSSIVKLEICIGIFCLLFILFSIKVELKKNLSLRVNLNLKMVCYCCVKGCGNNSNNKKKNPSSNTSFHAFPSNQELRMKWLKAIGRPNWDPPSHARICSAHFNYDQINHDSCRIRIKDDACPVNALPPNSNFEASFIEVCRICLATDLKMYSLENGILKSCMESIAGFNENYNIEGLPQFICFECAAHLIKCYNLIEKSMTAQATLLDIFALNGHITKTLIKTKNRENLNLKSNLKYNGVVPTYLFEYKYDDINETSLLTNTEFLVEDHKLNDCAAKTKSHVDNDLKKGMQYHNIENKINKTNDEYSIEDDFDGGDETQNYDSDNETIENIQVMNIKSSGGEELVANVLDTNEYTDKNIIQEKSFKRQQNKEEEKCNRKSLGGFTPNEVSMQKYFNIVKLTPQEQIEEWKKTMENRPWKSNAVYKCEVCSKIFAHVNTYRSHVTRHDPSRGKAECPVCKLRFKNDVVVRSHANRIHGKKFHCKSCSKVFSNVGVAKKHQKWHSGYKYACSRCPFRSVHESSLGVHVRRQHQHGLACARCGRAAASRRALRLHRAAAHAAPQKSEDSEAFPCEECNLSFNSEGARRVHILTSKQHRRKNNLHIPSPQDLVPKNTCKFCGVEFSTAAEVVRHIRTEHRRVQKKTGWRLPDDSYPTQCEHCDVCVDSRGEHWRHVRRHHPRLVAAYRRVVTAVCHACGKGFQNSTKLQLHALRHAGPTLRCSQCERMFYDKYALARHAAAHSAARPHACRTCGRAFKLRANLQRHARVHSGLTPYECTMCGKKFKYSTSVNLHVRTVHYKLPHPPRKKRTNKSAINIDDNNIVT</sequence>
<evidence type="ECO:0000259" key="11">
    <source>
        <dbReference type="PROSITE" id="PS50157"/>
    </source>
</evidence>
<protein>
    <submittedName>
        <fullName evidence="15">Zinc finger protein 490-like</fullName>
    </submittedName>
</protein>
<evidence type="ECO:0000259" key="12">
    <source>
        <dbReference type="PROSITE" id="PS50950"/>
    </source>
</evidence>
<evidence type="ECO:0000256" key="8">
    <source>
        <dbReference type="PROSITE-ProRule" id="PRU01263"/>
    </source>
</evidence>
<feature type="domain" description="C2H2-type" evidence="11">
    <location>
        <begin position="480"/>
        <end position="507"/>
    </location>
</feature>
<keyword evidence="3 6" id="KW-0863">Zinc-finger</keyword>
<evidence type="ECO:0000259" key="13">
    <source>
        <dbReference type="PROSITE" id="PS51915"/>
    </source>
</evidence>
<evidence type="ECO:0000256" key="10">
    <source>
        <dbReference type="SAM" id="Phobius"/>
    </source>
</evidence>
<keyword evidence="14" id="KW-1185">Reference proteome</keyword>
<dbReference type="PANTHER" id="PTHR24379:SF121">
    <property type="entry name" value="C2H2-TYPE DOMAIN-CONTAINING PROTEIN"/>
    <property type="match status" value="1"/>
</dbReference>
<dbReference type="Proteomes" id="UP001652740">
    <property type="component" value="Unplaced"/>
</dbReference>
<evidence type="ECO:0000256" key="9">
    <source>
        <dbReference type="SAM" id="MobiDB-lite"/>
    </source>
</evidence>
<accession>A0A6J3C1P3</accession>
<evidence type="ECO:0000256" key="6">
    <source>
        <dbReference type="PROSITE-ProRule" id="PRU00042"/>
    </source>
</evidence>
<dbReference type="GO" id="GO:0005634">
    <property type="term" value="C:nucleus"/>
    <property type="evidence" value="ECO:0007669"/>
    <property type="project" value="UniProtKB-SubCell"/>
</dbReference>
<dbReference type="AlphaFoldDB" id="A0A6J3C1P3"/>
<dbReference type="Gene3D" id="3.30.160.60">
    <property type="entry name" value="Classic Zinc Finger"/>
    <property type="match status" value="7"/>
</dbReference>
<dbReference type="GO" id="GO:0003677">
    <property type="term" value="F:DNA binding"/>
    <property type="evidence" value="ECO:0007669"/>
    <property type="project" value="UniProtKB-UniRule"/>
</dbReference>
<keyword evidence="10" id="KW-1133">Transmembrane helix</keyword>
<feature type="domain" description="C2H2-type" evidence="11">
    <location>
        <begin position="612"/>
        <end position="640"/>
    </location>
</feature>
<dbReference type="InParanoid" id="A0A6J3C1P3"/>
<feature type="domain" description="C2H2-type" evidence="11">
    <location>
        <begin position="534"/>
        <end position="562"/>
    </location>
</feature>
<keyword evidence="10" id="KW-0812">Transmembrane</keyword>
<feature type="transmembrane region" description="Helical" evidence="10">
    <location>
        <begin position="7"/>
        <end position="25"/>
    </location>
</feature>
<feature type="binding site" evidence="8">
    <location>
        <position position="140"/>
    </location>
    <ligand>
        <name>Zn(2+)</name>
        <dbReference type="ChEBI" id="CHEBI:29105"/>
    </ligand>
</feature>
<dbReference type="InterPro" id="IPR012934">
    <property type="entry name" value="Znf_AD"/>
</dbReference>
<feature type="domain" description="THAP-type" evidence="12">
    <location>
        <begin position="41"/>
        <end position="125"/>
    </location>
</feature>
<evidence type="ECO:0000256" key="7">
    <source>
        <dbReference type="PROSITE-ProRule" id="PRU00309"/>
    </source>
</evidence>
<dbReference type="Pfam" id="PF05485">
    <property type="entry name" value="THAP"/>
    <property type="match status" value="1"/>
</dbReference>